<dbReference type="Pfam" id="PF13450">
    <property type="entry name" value="NAD_binding_8"/>
    <property type="match status" value="1"/>
</dbReference>
<evidence type="ECO:0000313" key="2">
    <source>
        <dbReference type="Proteomes" id="UP001165341"/>
    </source>
</evidence>
<protein>
    <submittedName>
        <fullName evidence="1">NAD(P)/FAD-dependent oxidoreductase</fullName>
    </submittedName>
</protein>
<reference evidence="1" key="1">
    <citation type="submission" date="2022-03" db="EMBL/GenBank/DDBJ databases">
        <title>Cryobacterium sp. nov. strain ZS14-85, isolated from Antarctic soil.</title>
        <authorList>
            <person name="Li J."/>
            <person name="Niu G."/>
        </authorList>
    </citation>
    <scope>NUCLEOTIDE SEQUENCE</scope>
    <source>
        <strain evidence="1">ZS14-85</strain>
    </source>
</reference>
<gene>
    <name evidence="1" type="ORF">MQH31_12625</name>
</gene>
<organism evidence="1 2">
    <name type="scientific">Cryobacterium zhongshanensis</name>
    <dbReference type="NCBI Taxonomy" id="2928153"/>
    <lineage>
        <taxon>Bacteria</taxon>
        <taxon>Bacillati</taxon>
        <taxon>Actinomycetota</taxon>
        <taxon>Actinomycetes</taxon>
        <taxon>Micrococcales</taxon>
        <taxon>Microbacteriaceae</taxon>
        <taxon>Cryobacterium</taxon>
    </lineage>
</organism>
<comment type="caution">
    <text evidence="1">The sequence shown here is derived from an EMBL/GenBank/DDBJ whole genome shotgun (WGS) entry which is preliminary data.</text>
</comment>
<dbReference type="RefSeq" id="WP_243012333.1">
    <property type="nucleotide sequence ID" value="NZ_JALGAR010000003.1"/>
</dbReference>
<dbReference type="EMBL" id="JALGAR010000003">
    <property type="protein sequence ID" value="MCI4658652.1"/>
    <property type="molecule type" value="Genomic_DNA"/>
</dbReference>
<dbReference type="PANTHER" id="PTHR10668">
    <property type="entry name" value="PHYTOENE DEHYDROGENASE"/>
    <property type="match status" value="1"/>
</dbReference>
<dbReference type="Gene3D" id="3.50.50.60">
    <property type="entry name" value="FAD/NAD(P)-binding domain"/>
    <property type="match status" value="2"/>
</dbReference>
<dbReference type="SUPFAM" id="SSF51905">
    <property type="entry name" value="FAD/NAD(P)-binding domain"/>
    <property type="match status" value="1"/>
</dbReference>
<dbReference type="PRINTS" id="PR00419">
    <property type="entry name" value="ADXRDTASE"/>
</dbReference>
<dbReference type="AlphaFoldDB" id="A0AA41QVR0"/>
<dbReference type="Proteomes" id="UP001165341">
    <property type="component" value="Unassembled WGS sequence"/>
</dbReference>
<accession>A0AA41QVR0</accession>
<dbReference type="InterPro" id="IPR036188">
    <property type="entry name" value="FAD/NAD-bd_sf"/>
</dbReference>
<name>A0AA41QVR0_9MICO</name>
<keyword evidence="2" id="KW-1185">Reference proteome</keyword>
<evidence type="ECO:0000313" key="1">
    <source>
        <dbReference type="EMBL" id="MCI4658652.1"/>
    </source>
</evidence>
<sequence length="480" mass="50093">MPDVNVVGAGPNGLAAAVVCARAGLSVTVTERAATAGGGLRTAELTLPGFRHDLGSAVHPAALASPFFRAFGLTGRVPFVIPEVSYAHPLDARRAAMAYRDLDRTAAGLGPDGPAWTRLLRPLVDRIDGVVSFTGHQLLRRPDDPRAALEYGFRVLALGTPAGRMLFRGPAAPALLSGVAAHAPGRQPALAQAGAGLLLAAEAHAAGWGYPVGGAQAIADALVADLLAHGGTLRLNTEVRGPGDLDPARVTLLDTSTVFLDRFAGPALPDGYRRALRRYRYGTGIAKVDFALSGPVPWTNPRLHLAPTVHLGGSRVEVERAERLVSRGRPPRHPFLLLAQPSVLDASRAPAGKAVLWAYTHVPAGWGGDPVLAIVREIERFAPGFRDTILATASHSPAELAAGNPNLIGGDILGGAVTLGQLVRRPVVSTRPWSTPVPGLYLCSASTPPGPAVHGMNGWFAAALALREHFGIRELPDLAP</sequence>
<proteinExistence type="predicted"/>
<dbReference type="PANTHER" id="PTHR10668:SF105">
    <property type="entry name" value="DEHYDROGENASE-RELATED"/>
    <property type="match status" value="1"/>
</dbReference>